<dbReference type="HOGENOM" id="CLU_1999101_0_0_11"/>
<protein>
    <submittedName>
        <fullName evidence="1">Uncharacterized protein</fullName>
    </submittedName>
</protein>
<organism evidence="1 2">
    <name type="scientific">Amycolatopsis mediterranei (strain U-32)</name>
    <dbReference type="NCBI Taxonomy" id="749927"/>
    <lineage>
        <taxon>Bacteria</taxon>
        <taxon>Bacillati</taxon>
        <taxon>Actinomycetota</taxon>
        <taxon>Actinomycetes</taxon>
        <taxon>Pseudonocardiales</taxon>
        <taxon>Pseudonocardiaceae</taxon>
        <taxon>Amycolatopsis</taxon>
    </lineage>
</organism>
<sequence length="124" mass="13359">MAAYRARPASDPSLVPVLDPLVPAVIHTVRHWSTGDVPVAVIHDEQLALTAERVLQLKATLGPRLADVRFVDSRSDARVQIADFVAGVARRIASDRLNGRGEPRLTTLLASFTDADSVWDGPVG</sequence>
<dbReference type="AlphaFoldDB" id="A0A0H3D7C0"/>
<evidence type="ECO:0000313" key="2">
    <source>
        <dbReference type="Proteomes" id="UP000000328"/>
    </source>
</evidence>
<accession>A0A0H3D7C0</accession>
<proteinExistence type="predicted"/>
<reference evidence="1 2" key="1">
    <citation type="journal article" date="2010" name="Cell Res.">
        <title>Complete genome sequence of the rifamycin SV-producing Amycolatopsis mediterranei U32 revealed its genetic characteristics in phylogeny and metabolism.</title>
        <authorList>
            <person name="Zhao W."/>
            <person name="Zhong Y."/>
            <person name="Yuan H."/>
            <person name="Wang J."/>
            <person name="Zheng H."/>
            <person name="Wang Y."/>
            <person name="Cen X."/>
            <person name="Xu F."/>
            <person name="Bai J."/>
            <person name="Han X."/>
            <person name="Lu G."/>
            <person name="Zhu Y."/>
            <person name="Shao Z."/>
            <person name="Yan H."/>
            <person name="Li C."/>
            <person name="Peng N."/>
            <person name="Zhang Z."/>
            <person name="Zhang Y."/>
            <person name="Lin W."/>
            <person name="Fan Y."/>
            <person name="Qin Z."/>
            <person name="Hu Y."/>
            <person name="Zhu B."/>
            <person name="Wang S."/>
            <person name="Ding X."/>
            <person name="Zhao G.P."/>
        </authorList>
    </citation>
    <scope>NUCLEOTIDE SEQUENCE [LARGE SCALE GENOMIC DNA]</scope>
    <source>
        <strain evidence="2">U-32</strain>
    </source>
</reference>
<gene>
    <name evidence="1" type="ordered locus">AMED_4208</name>
</gene>
<dbReference type="KEGG" id="amd:AMED_4208"/>
<dbReference type="RefSeq" id="WP_013226055.1">
    <property type="nucleotide sequence ID" value="NC_014318.1"/>
</dbReference>
<dbReference type="GeneID" id="92877284"/>
<evidence type="ECO:0000313" key="1">
    <source>
        <dbReference type="EMBL" id="ADJ45983.1"/>
    </source>
</evidence>
<dbReference type="EMBL" id="CP002000">
    <property type="protein sequence ID" value="ADJ45983.1"/>
    <property type="molecule type" value="Genomic_DNA"/>
</dbReference>
<dbReference type="eggNOG" id="ENOG502Z9UU">
    <property type="taxonomic scope" value="Bacteria"/>
</dbReference>
<name>A0A0H3D7C0_AMYMU</name>
<dbReference type="OrthoDB" id="5521286at2"/>
<dbReference type="Proteomes" id="UP000000328">
    <property type="component" value="Chromosome"/>
</dbReference>